<feature type="signal peptide" evidence="1">
    <location>
        <begin position="1"/>
        <end position="20"/>
    </location>
</feature>
<evidence type="ECO:0000313" key="2">
    <source>
        <dbReference type="EMBL" id="HIX55013.1"/>
    </source>
</evidence>
<protein>
    <submittedName>
        <fullName evidence="2">DUF4783 domain-containing protein</fullName>
    </submittedName>
</protein>
<name>A0A9D2AYX6_9SPHI</name>
<dbReference type="Proteomes" id="UP000824156">
    <property type="component" value="Unassembled WGS sequence"/>
</dbReference>
<dbReference type="InterPro" id="IPR031977">
    <property type="entry name" value="DUF4783"/>
</dbReference>
<sequence>MKTILAAVILVAGQSVINYAAAKENAVVVGFQRDLDEQLLRYLKNGQAKALVGHFNSSVNLIIEKEEGHYSKFQSELILDDFFRHKKVEDVKVVQSVAANNGGARYVVYQLKTSQKTYRVFLRMIRVDDEFFISEVRIE</sequence>
<organism evidence="2 3">
    <name type="scientific">Candidatus Sphingobacterium stercoripullorum</name>
    <dbReference type="NCBI Taxonomy" id="2838759"/>
    <lineage>
        <taxon>Bacteria</taxon>
        <taxon>Pseudomonadati</taxon>
        <taxon>Bacteroidota</taxon>
        <taxon>Sphingobacteriia</taxon>
        <taxon>Sphingobacteriales</taxon>
        <taxon>Sphingobacteriaceae</taxon>
        <taxon>Sphingobacterium</taxon>
    </lineage>
</organism>
<evidence type="ECO:0000256" key="1">
    <source>
        <dbReference type="SAM" id="SignalP"/>
    </source>
</evidence>
<gene>
    <name evidence="2" type="ORF">H9853_08305</name>
</gene>
<reference evidence="2" key="2">
    <citation type="submission" date="2021-04" db="EMBL/GenBank/DDBJ databases">
        <authorList>
            <person name="Gilroy R."/>
        </authorList>
    </citation>
    <scope>NUCLEOTIDE SEQUENCE</scope>
    <source>
        <strain evidence="2">1719</strain>
    </source>
</reference>
<feature type="chain" id="PRO_5038890246" evidence="1">
    <location>
        <begin position="21"/>
        <end position="139"/>
    </location>
</feature>
<reference evidence="2" key="1">
    <citation type="journal article" date="2021" name="PeerJ">
        <title>Extensive microbial diversity within the chicken gut microbiome revealed by metagenomics and culture.</title>
        <authorList>
            <person name="Gilroy R."/>
            <person name="Ravi A."/>
            <person name="Getino M."/>
            <person name="Pursley I."/>
            <person name="Horton D.L."/>
            <person name="Alikhan N.F."/>
            <person name="Baker D."/>
            <person name="Gharbi K."/>
            <person name="Hall N."/>
            <person name="Watson M."/>
            <person name="Adriaenssens E.M."/>
            <person name="Foster-Nyarko E."/>
            <person name="Jarju S."/>
            <person name="Secka A."/>
            <person name="Antonio M."/>
            <person name="Oren A."/>
            <person name="Chaudhuri R.R."/>
            <person name="La Ragione R."/>
            <person name="Hildebrand F."/>
            <person name="Pallen M.J."/>
        </authorList>
    </citation>
    <scope>NUCLEOTIDE SEQUENCE</scope>
    <source>
        <strain evidence="2">1719</strain>
    </source>
</reference>
<dbReference type="Pfam" id="PF16022">
    <property type="entry name" value="DUF4783"/>
    <property type="match status" value="1"/>
</dbReference>
<dbReference type="EMBL" id="DXEZ01000225">
    <property type="protein sequence ID" value="HIX55013.1"/>
    <property type="molecule type" value="Genomic_DNA"/>
</dbReference>
<dbReference type="Gene3D" id="3.10.450.50">
    <property type="match status" value="1"/>
</dbReference>
<proteinExistence type="predicted"/>
<comment type="caution">
    <text evidence="2">The sequence shown here is derived from an EMBL/GenBank/DDBJ whole genome shotgun (WGS) entry which is preliminary data.</text>
</comment>
<accession>A0A9D2AYX6</accession>
<keyword evidence="1" id="KW-0732">Signal</keyword>
<dbReference type="AlphaFoldDB" id="A0A9D2AYX6"/>
<evidence type="ECO:0000313" key="3">
    <source>
        <dbReference type="Proteomes" id="UP000824156"/>
    </source>
</evidence>